<evidence type="ECO:0000313" key="2">
    <source>
        <dbReference type="Proteomes" id="UP000070442"/>
    </source>
</evidence>
<dbReference type="EMBL" id="LSDG01000040">
    <property type="protein sequence ID" value="KXB65654.1"/>
    <property type="molecule type" value="Genomic_DNA"/>
</dbReference>
<dbReference type="AlphaFoldDB" id="A0A134AD95"/>
<dbReference type="Proteomes" id="UP000070442">
    <property type="component" value="Unassembled WGS sequence"/>
</dbReference>
<dbReference type="STRING" id="755172.HMPREF1863_01383"/>
<keyword evidence="2" id="KW-1185">Reference proteome</keyword>
<organism evidence="1 2">
    <name type="scientific">Aedoeadaptatus coxii</name>
    <dbReference type="NCBI Taxonomy" id="755172"/>
    <lineage>
        <taxon>Bacteria</taxon>
        <taxon>Bacillati</taxon>
        <taxon>Bacillota</taxon>
        <taxon>Tissierellia</taxon>
        <taxon>Tissierellales</taxon>
        <taxon>Peptoniphilaceae</taxon>
        <taxon>Aedoeadaptatus</taxon>
    </lineage>
</organism>
<sequence>MDRFDKYRTFLFFQYSELLPKMFKKKRPECTDPRKLDQKIQPLGVF</sequence>
<reference evidence="2" key="1">
    <citation type="submission" date="2016-01" db="EMBL/GenBank/DDBJ databases">
        <authorList>
            <person name="Mitreva M."/>
            <person name="Pepin K.H."/>
            <person name="Mihindukulasuriya K.A."/>
            <person name="Fulton R."/>
            <person name="Fronick C."/>
            <person name="O'Laughlin M."/>
            <person name="Miner T."/>
            <person name="Herter B."/>
            <person name="Rosa B.A."/>
            <person name="Cordes M."/>
            <person name="Tomlinson C."/>
            <person name="Wollam A."/>
            <person name="Palsikar V.B."/>
            <person name="Mardis E.R."/>
            <person name="Wilson R.K."/>
        </authorList>
    </citation>
    <scope>NUCLEOTIDE SEQUENCE [LARGE SCALE GENOMIC DNA]</scope>
    <source>
        <strain evidence="2">DNF00729</strain>
    </source>
</reference>
<proteinExistence type="predicted"/>
<accession>A0A134AD95</accession>
<comment type="caution">
    <text evidence="1">The sequence shown here is derived from an EMBL/GenBank/DDBJ whole genome shotgun (WGS) entry which is preliminary data.</text>
</comment>
<gene>
    <name evidence="1" type="ORF">HMPREF1863_01383</name>
</gene>
<evidence type="ECO:0000313" key="1">
    <source>
        <dbReference type="EMBL" id="KXB65654.1"/>
    </source>
</evidence>
<name>A0A134AD95_9FIRM</name>
<protein>
    <submittedName>
        <fullName evidence="1">Uncharacterized protein</fullName>
    </submittedName>
</protein>
<dbReference type="PATRIC" id="fig|755172.3.peg.1343"/>